<evidence type="ECO:0000259" key="1">
    <source>
        <dbReference type="Pfam" id="PF14716"/>
    </source>
</evidence>
<comment type="caution">
    <text evidence="2">The sequence shown here is derived from an EMBL/GenBank/DDBJ whole genome shotgun (WGS) entry which is preliminary data.</text>
</comment>
<name>A0A916LKX5_KRYT1</name>
<dbReference type="AlphaFoldDB" id="A0A916LKX5"/>
<dbReference type="InterPro" id="IPR010996">
    <property type="entry name" value="HHH_MUS81"/>
</dbReference>
<protein>
    <submittedName>
        <fullName evidence="2">Helix-hairpin-helix domain-containing protein</fullName>
    </submittedName>
</protein>
<dbReference type="Gene3D" id="1.10.150.110">
    <property type="entry name" value="DNA polymerase beta, N-terminal domain-like"/>
    <property type="match status" value="1"/>
</dbReference>
<feature type="non-terminal residue" evidence="2">
    <location>
        <position position="106"/>
    </location>
</feature>
<dbReference type="InterPro" id="IPR022312">
    <property type="entry name" value="DNA_pol_X"/>
</dbReference>
<dbReference type="PANTHER" id="PTHR11276">
    <property type="entry name" value="DNA POLYMERASE TYPE-X FAMILY MEMBER"/>
    <property type="match status" value="1"/>
</dbReference>
<dbReference type="GO" id="GO:0003677">
    <property type="term" value="F:DNA binding"/>
    <property type="evidence" value="ECO:0007669"/>
    <property type="project" value="InterPro"/>
</dbReference>
<proteinExistence type="predicted"/>
<sequence length="106" mass="12079">MDKKQVAEILDEIADLLELKGEVEFKVRAYRNASRIIREVKGDLKELVNSGELAKIKGIGPNLFEKIKELVNTGQLRYYEDLKKSIPEGLFELLQIPGLGPRRIKT</sequence>
<gene>
    <name evidence="2" type="ORF">JGI25_01563</name>
</gene>
<dbReference type="InterPro" id="IPR027421">
    <property type="entry name" value="DNA_pol_lamdba_lyase_dom_sf"/>
</dbReference>
<accession>A0A916LKX5</accession>
<evidence type="ECO:0000313" key="3">
    <source>
        <dbReference type="Proteomes" id="UP000243105"/>
    </source>
</evidence>
<dbReference type="SUPFAM" id="SSF47802">
    <property type="entry name" value="DNA polymerase beta, N-terminal domain-like"/>
    <property type="match status" value="1"/>
</dbReference>
<dbReference type="GO" id="GO:0006281">
    <property type="term" value="P:DNA repair"/>
    <property type="evidence" value="ECO:0007669"/>
    <property type="project" value="InterPro"/>
</dbReference>
<dbReference type="EMBL" id="CZVV01000155">
    <property type="protein sequence ID" value="CUT05295.1"/>
    <property type="molecule type" value="Genomic_DNA"/>
</dbReference>
<dbReference type="Proteomes" id="UP000243105">
    <property type="component" value="Unassembled WGS sequence"/>
</dbReference>
<dbReference type="PANTHER" id="PTHR11276:SF28">
    <property type="entry name" value="DNA POLYMERASE LAMBDA"/>
    <property type="match status" value="1"/>
</dbReference>
<reference evidence="2 3" key="1">
    <citation type="submission" date="2015-11" db="EMBL/GenBank/DDBJ databases">
        <authorList>
            <person name="Varghese N."/>
        </authorList>
    </citation>
    <scope>NUCLEOTIDE SEQUENCE [LARGE SCALE GENOMIC DNA]</scope>
    <source>
        <strain evidence="2 3">JGI-25</strain>
    </source>
</reference>
<dbReference type="GO" id="GO:0003887">
    <property type="term" value="F:DNA-directed DNA polymerase activity"/>
    <property type="evidence" value="ECO:0007669"/>
    <property type="project" value="InterPro"/>
</dbReference>
<dbReference type="Pfam" id="PF14716">
    <property type="entry name" value="HHH_8"/>
    <property type="match status" value="1"/>
</dbReference>
<organism evidence="2 3">
    <name type="scientific">Kryptobacter tengchongensis</name>
    <dbReference type="NCBI Taxonomy" id="1643429"/>
    <lineage>
        <taxon>Bacteria</taxon>
        <taxon>Pseudomonadati</taxon>
        <taxon>Candidatus Kryptoniota</taxon>
        <taxon>Candidatus Kryptobacter</taxon>
    </lineage>
</organism>
<evidence type="ECO:0000313" key="2">
    <source>
        <dbReference type="EMBL" id="CUT05295.1"/>
    </source>
</evidence>
<feature type="domain" description="Crossover junction endonuclease MUS81-like HHH" evidence="1">
    <location>
        <begin position="1"/>
        <end position="76"/>
    </location>
</feature>